<reference evidence="1 2" key="1">
    <citation type="journal article" date="2020" name="IScience">
        <title>Genome Sequencing of the Endangered Kingdonia uniflora (Circaeasteraceae, Ranunculales) Reveals Potential Mechanisms of Evolutionary Specialization.</title>
        <authorList>
            <person name="Sun Y."/>
            <person name="Deng T."/>
            <person name="Zhang A."/>
            <person name="Moore M.J."/>
            <person name="Landis J.B."/>
            <person name="Lin N."/>
            <person name="Zhang H."/>
            <person name="Zhang X."/>
            <person name="Huang J."/>
            <person name="Zhang X."/>
            <person name="Sun H."/>
            <person name="Wang H."/>
        </authorList>
    </citation>
    <scope>NUCLEOTIDE SEQUENCE [LARGE SCALE GENOMIC DNA]</scope>
    <source>
        <strain evidence="1">TB1705</strain>
        <tissue evidence="1">Leaf</tissue>
    </source>
</reference>
<evidence type="ECO:0008006" key="3">
    <source>
        <dbReference type="Google" id="ProtNLM"/>
    </source>
</evidence>
<evidence type="ECO:0000313" key="2">
    <source>
        <dbReference type="Proteomes" id="UP000541444"/>
    </source>
</evidence>
<dbReference type="EMBL" id="JACGCM010000692">
    <property type="protein sequence ID" value="KAF6168658.1"/>
    <property type="molecule type" value="Genomic_DNA"/>
</dbReference>
<evidence type="ECO:0000313" key="1">
    <source>
        <dbReference type="EMBL" id="KAF6168658.1"/>
    </source>
</evidence>
<gene>
    <name evidence="1" type="ORF">GIB67_005270</name>
</gene>
<dbReference type="AlphaFoldDB" id="A0A7J7NP06"/>
<accession>A0A7J7NP06</accession>
<organism evidence="1 2">
    <name type="scientific">Kingdonia uniflora</name>
    <dbReference type="NCBI Taxonomy" id="39325"/>
    <lineage>
        <taxon>Eukaryota</taxon>
        <taxon>Viridiplantae</taxon>
        <taxon>Streptophyta</taxon>
        <taxon>Embryophyta</taxon>
        <taxon>Tracheophyta</taxon>
        <taxon>Spermatophyta</taxon>
        <taxon>Magnoliopsida</taxon>
        <taxon>Ranunculales</taxon>
        <taxon>Circaeasteraceae</taxon>
        <taxon>Kingdonia</taxon>
    </lineage>
</organism>
<dbReference type="PANTHER" id="PTHR47481:SF22">
    <property type="entry name" value="RETROTRANSPOSON GAG DOMAIN-CONTAINING PROTEIN"/>
    <property type="match status" value="1"/>
</dbReference>
<name>A0A7J7NP06_9MAGN</name>
<dbReference type="PANTHER" id="PTHR47481">
    <property type="match status" value="1"/>
</dbReference>
<keyword evidence="2" id="KW-1185">Reference proteome</keyword>
<sequence>MAAFVSSSSVTTSSSPTMAISNIANLVLIKLNKDNYVLQKSLWLPILRSFNLLSLVDVSNVLPSEFITTIDDSKLSVLNSNPNFTDWARRDQTPLIWLNATIFESLLVYVVRLPTSEILWRTLEKRFSTISRSHVMQLKSRLQSIKKNSDSITDYLQHIK</sequence>
<dbReference type="Proteomes" id="UP000541444">
    <property type="component" value="Unassembled WGS sequence"/>
</dbReference>
<comment type="caution">
    <text evidence="1">The sequence shown here is derived from an EMBL/GenBank/DDBJ whole genome shotgun (WGS) entry which is preliminary data.</text>
</comment>
<dbReference type="OrthoDB" id="1845088at2759"/>
<protein>
    <recommendedName>
        <fullName evidence="3">Retrotransposon gag domain-containing protein</fullName>
    </recommendedName>
</protein>
<proteinExistence type="predicted"/>